<dbReference type="Gene3D" id="2.40.50.740">
    <property type="match status" value="1"/>
</dbReference>
<dbReference type="SUPFAM" id="SSF55174">
    <property type="entry name" value="Alpha-L RNA-binding motif"/>
    <property type="match status" value="1"/>
</dbReference>
<keyword evidence="3 7" id="KW-0694">RNA-binding</keyword>
<dbReference type="CDD" id="cd06087">
    <property type="entry name" value="KOW_RPS4"/>
    <property type="match status" value="1"/>
</dbReference>
<dbReference type="PROSITE" id="PS50889">
    <property type="entry name" value="S4"/>
    <property type="match status" value="1"/>
</dbReference>
<organism evidence="10 11">
    <name type="scientific">Candidatus Marsarchaeota G2 archaeon ECH_B_SAG-M15</name>
    <dbReference type="NCBI Taxonomy" id="1978162"/>
    <lineage>
        <taxon>Archaea</taxon>
        <taxon>Candidatus Marsarchaeota</taxon>
        <taxon>Candidatus Marsarchaeota group 2</taxon>
    </lineage>
</organism>
<dbReference type="InterPro" id="IPR014722">
    <property type="entry name" value="Rib_uL2_dom2"/>
</dbReference>
<comment type="caution">
    <text evidence="10">The sequence shown here is derived from an EMBL/GenBank/DDBJ whole genome shotgun (WGS) entry which is preliminary data.</text>
</comment>
<keyword evidence="5 7" id="KW-0687">Ribonucleoprotein</keyword>
<dbReference type="InterPro" id="IPR038237">
    <property type="entry name" value="Ribosomal_eS4_central_sf"/>
</dbReference>
<evidence type="ECO:0000313" key="10">
    <source>
        <dbReference type="EMBL" id="PSN91863.1"/>
    </source>
</evidence>
<dbReference type="PANTHER" id="PTHR11581:SF0">
    <property type="entry name" value="SMALL RIBOSOMAL SUBUNIT PROTEIN ES4"/>
    <property type="match status" value="1"/>
</dbReference>
<name>A0A2R6AZV4_9ARCH</name>
<feature type="domain" description="Small ribosomal subunit protein eS4 central region" evidence="8">
    <location>
        <begin position="97"/>
        <end position="176"/>
    </location>
</feature>
<sequence length="249" mass="27841">MAKMGGNRTLKRYSAPSWWPVRRKESAWVVKPSPGPYSSSTSLPLLLVLRDLMGITRNLHETRTILNESKIMVNGKVVRRPDFPIGVMDILSIPDMGAHYRVLPYNGSLAAHRIQDSELFRLLRVENKTIVKGLKLQLNLSGGVNMLLDLKDPQDAKNNVYSTLDSLKTDLRGKQILDHLKLDLGSYVLVISGKNSGSHGVLQEIVPAFKRRKSLVRIKASDGGIIETILDYVYVVGREEPIITFQGVE</sequence>
<dbReference type="PANTHER" id="PTHR11581">
    <property type="entry name" value="30S/40S RIBOSOMAL PROTEIN S4"/>
    <property type="match status" value="1"/>
</dbReference>
<evidence type="ECO:0000256" key="3">
    <source>
        <dbReference type="ARBA" id="ARBA00022884"/>
    </source>
</evidence>
<evidence type="ECO:0000256" key="2">
    <source>
        <dbReference type="ARBA" id="ARBA00022730"/>
    </source>
</evidence>
<dbReference type="Pfam" id="PF00900">
    <property type="entry name" value="Ribosomal_S4e"/>
    <property type="match status" value="1"/>
</dbReference>
<dbReference type="InterPro" id="IPR041982">
    <property type="entry name" value="Ribosomal_eS4_KOW"/>
</dbReference>
<dbReference type="Gene3D" id="3.10.290.10">
    <property type="entry name" value="RNA-binding S4 domain"/>
    <property type="match status" value="1"/>
</dbReference>
<feature type="domain" description="Small ribosomal subunit protein eS4 N-terminal" evidence="9">
    <location>
        <begin position="4"/>
        <end position="36"/>
    </location>
</feature>
<dbReference type="Pfam" id="PF08071">
    <property type="entry name" value="RS4NT"/>
    <property type="match status" value="1"/>
</dbReference>
<dbReference type="HAMAP" id="MF_00485">
    <property type="entry name" value="Ribosomal_eS4"/>
    <property type="match status" value="1"/>
</dbReference>
<keyword evidence="4 7" id="KW-0689">Ribosomal protein</keyword>
<dbReference type="PIRSF" id="PIRSF002116">
    <property type="entry name" value="Ribosomal_S4"/>
    <property type="match status" value="1"/>
</dbReference>
<evidence type="ECO:0000259" key="9">
    <source>
        <dbReference type="Pfam" id="PF08071"/>
    </source>
</evidence>
<dbReference type="AlphaFoldDB" id="A0A2R6AZV4"/>
<dbReference type="GO" id="GO:0019843">
    <property type="term" value="F:rRNA binding"/>
    <property type="evidence" value="ECO:0007669"/>
    <property type="project" value="UniProtKB-KW"/>
</dbReference>
<evidence type="ECO:0000256" key="4">
    <source>
        <dbReference type="ARBA" id="ARBA00022980"/>
    </source>
</evidence>
<dbReference type="InterPro" id="IPR036986">
    <property type="entry name" value="S4_RNA-bd_sf"/>
</dbReference>
<dbReference type="Proteomes" id="UP000240490">
    <property type="component" value="Unassembled WGS sequence"/>
</dbReference>
<accession>A0A2R6AZV4</accession>
<proteinExistence type="inferred from homology"/>
<comment type="similarity">
    <text evidence="1 7">Belongs to the eukaryotic ribosomal protein eS4 family.</text>
</comment>
<dbReference type="Gene3D" id="2.30.30.30">
    <property type="match status" value="1"/>
</dbReference>
<evidence type="ECO:0000256" key="1">
    <source>
        <dbReference type="ARBA" id="ARBA00007500"/>
    </source>
</evidence>
<dbReference type="InterPro" id="IPR000876">
    <property type="entry name" value="Ribosomal_eS4"/>
</dbReference>
<protein>
    <recommendedName>
        <fullName evidence="6 7">Small ribosomal subunit protein eS4</fullName>
    </recommendedName>
</protein>
<dbReference type="NCBIfam" id="NF003312">
    <property type="entry name" value="PRK04313.1"/>
    <property type="match status" value="1"/>
</dbReference>
<evidence type="ECO:0000256" key="7">
    <source>
        <dbReference type="HAMAP-Rule" id="MF_00485"/>
    </source>
</evidence>
<evidence type="ECO:0000313" key="11">
    <source>
        <dbReference type="Proteomes" id="UP000240490"/>
    </source>
</evidence>
<evidence type="ECO:0000259" key="8">
    <source>
        <dbReference type="Pfam" id="PF00900"/>
    </source>
</evidence>
<dbReference type="GO" id="GO:0003735">
    <property type="term" value="F:structural constituent of ribosome"/>
    <property type="evidence" value="ECO:0007669"/>
    <property type="project" value="InterPro"/>
</dbReference>
<evidence type="ECO:0000256" key="6">
    <source>
        <dbReference type="ARBA" id="ARBA00035272"/>
    </source>
</evidence>
<dbReference type="GO" id="GO:0006412">
    <property type="term" value="P:translation"/>
    <property type="evidence" value="ECO:0007669"/>
    <property type="project" value="UniProtKB-UniRule"/>
</dbReference>
<gene>
    <name evidence="7" type="primary">rps4e</name>
    <name evidence="10" type="ORF">B9Q08_02095</name>
</gene>
<dbReference type="GO" id="GO:0022627">
    <property type="term" value="C:cytosolic small ribosomal subunit"/>
    <property type="evidence" value="ECO:0007669"/>
    <property type="project" value="TreeGrafter"/>
</dbReference>
<dbReference type="InterPro" id="IPR013845">
    <property type="entry name" value="Ribosomal_eS4_central_region"/>
</dbReference>
<dbReference type="EMBL" id="NEXJ01000036">
    <property type="protein sequence ID" value="PSN91863.1"/>
    <property type="molecule type" value="Genomic_DNA"/>
</dbReference>
<reference evidence="10 11" key="1">
    <citation type="submission" date="2017-04" db="EMBL/GenBank/DDBJ databases">
        <title>Novel microbial lineages endemic to geothermal iron-oxide mats fill important gaps in the evolutionary history of Archaea.</title>
        <authorList>
            <person name="Jay Z.J."/>
            <person name="Beam J.P."/>
            <person name="Dlakic M."/>
            <person name="Rusch D.B."/>
            <person name="Kozubal M.A."/>
            <person name="Inskeep W.P."/>
        </authorList>
    </citation>
    <scope>NUCLEOTIDE SEQUENCE [LARGE SCALE GENOMIC DNA]</scope>
    <source>
        <strain evidence="10">ECH_B_SAG-M15</strain>
    </source>
</reference>
<keyword evidence="2" id="KW-0699">rRNA-binding</keyword>
<dbReference type="InterPro" id="IPR013843">
    <property type="entry name" value="Ribosomal_eS4_N"/>
</dbReference>
<evidence type="ECO:0000256" key="5">
    <source>
        <dbReference type="ARBA" id="ARBA00023274"/>
    </source>
</evidence>